<dbReference type="Proteomes" id="UP000295198">
    <property type="component" value="Unassembled WGS sequence"/>
</dbReference>
<keyword evidence="2" id="KW-0472">Membrane</keyword>
<dbReference type="AlphaFoldDB" id="A0A4V1Y048"/>
<comment type="caution">
    <text evidence="4">The sequence shown here is derived from an EMBL/GenBank/DDBJ whole genome shotgun (WGS) entry which is preliminary data.</text>
</comment>
<organism evidence="4 5">
    <name type="scientific">Nocardioides guangzhouensis</name>
    <dbReference type="NCBI Taxonomy" id="2497878"/>
    <lineage>
        <taxon>Bacteria</taxon>
        <taxon>Bacillati</taxon>
        <taxon>Actinomycetota</taxon>
        <taxon>Actinomycetes</taxon>
        <taxon>Propionibacteriales</taxon>
        <taxon>Nocardioidaceae</taxon>
        <taxon>Nocardioides</taxon>
    </lineage>
</organism>
<keyword evidence="5" id="KW-1185">Reference proteome</keyword>
<keyword evidence="2" id="KW-0812">Transmembrane</keyword>
<dbReference type="OrthoDB" id="3786531at2"/>
<keyword evidence="2" id="KW-1133">Transmembrane helix</keyword>
<feature type="region of interest" description="Disordered" evidence="1">
    <location>
        <begin position="85"/>
        <end position="104"/>
    </location>
</feature>
<evidence type="ECO:0000313" key="4">
    <source>
        <dbReference type="EMBL" id="RYP88999.1"/>
    </source>
</evidence>
<sequence>MNPTPVQTSVRRAARRVTALTSLGLVAAVTLLTTPAHATGTPEGWSNPEKVDPAYAMALLIGGPILLFVVITFLVYAPALARGERVAPGAAEPENEWFGGPRQGVEAADKVDVKELEGKGTGGASGRW</sequence>
<evidence type="ECO:0000256" key="1">
    <source>
        <dbReference type="SAM" id="MobiDB-lite"/>
    </source>
</evidence>
<protein>
    <submittedName>
        <fullName evidence="4">Uncharacterized protein</fullName>
    </submittedName>
</protein>
<keyword evidence="3" id="KW-0732">Signal</keyword>
<evidence type="ECO:0000256" key="2">
    <source>
        <dbReference type="SAM" id="Phobius"/>
    </source>
</evidence>
<accession>A0A4V1Y048</accession>
<proteinExistence type="predicted"/>
<gene>
    <name evidence="4" type="ORF">EKO23_00770</name>
</gene>
<evidence type="ECO:0000256" key="3">
    <source>
        <dbReference type="SAM" id="SignalP"/>
    </source>
</evidence>
<dbReference type="EMBL" id="SDKM01000001">
    <property type="protein sequence ID" value="RYP88999.1"/>
    <property type="molecule type" value="Genomic_DNA"/>
</dbReference>
<dbReference type="RefSeq" id="WP_134713067.1">
    <property type="nucleotide sequence ID" value="NZ_SDKM01000001.1"/>
</dbReference>
<feature type="signal peptide" evidence="3">
    <location>
        <begin position="1"/>
        <end position="38"/>
    </location>
</feature>
<feature type="transmembrane region" description="Helical" evidence="2">
    <location>
        <begin position="54"/>
        <end position="76"/>
    </location>
</feature>
<evidence type="ECO:0000313" key="5">
    <source>
        <dbReference type="Proteomes" id="UP000295198"/>
    </source>
</evidence>
<name>A0A4V1Y048_9ACTN</name>
<feature type="chain" id="PRO_5020446669" evidence="3">
    <location>
        <begin position="39"/>
        <end position="128"/>
    </location>
</feature>
<reference evidence="4 5" key="1">
    <citation type="submission" date="2019-01" db="EMBL/GenBank/DDBJ databases">
        <title>Nocardioides guangzhouensis sp. nov., an actinobacterium isolated from soil.</title>
        <authorList>
            <person name="Fu Y."/>
            <person name="Cai Y."/>
            <person name="Lin Z."/>
            <person name="Chen P."/>
        </authorList>
    </citation>
    <scope>NUCLEOTIDE SEQUENCE [LARGE SCALE GENOMIC DNA]</scope>
    <source>
        <strain evidence="4 5">130</strain>
    </source>
</reference>